<accession>W4PXD5</accession>
<keyword evidence="2" id="KW-1185">Reference proteome</keyword>
<organism evidence="1 2">
    <name type="scientific">Halalkalibacter wakoensis JCM 9140</name>
    <dbReference type="NCBI Taxonomy" id="1236970"/>
    <lineage>
        <taxon>Bacteria</taxon>
        <taxon>Bacillati</taxon>
        <taxon>Bacillota</taxon>
        <taxon>Bacilli</taxon>
        <taxon>Bacillales</taxon>
        <taxon>Bacillaceae</taxon>
        <taxon>Halalkalibacter</taxon>
    </lineage>
</organism>
<sequence length="167" mass="18516">MKANSMQSFAGGLLVAAAVCGGVYYFGEKDVAPIQAKEKPATEEMITDLLAENYHVYAEEEWQDILESVAQEAYDDAVANMEPVESEQQEQQTEENIVYHTKLILTVSTGMTSIDVGNALVKADMIENSMSFFNEVERRGVANSLRPGTFEITSEMTLDQIITTIFK</sequence>
<evidence type="ECO:0000313" key="1">
    <source>
        <dbReference type="EMBL" id="GAE24392.1"/>
    </source>
</evidence>
<protein>
    <recommendedName>
        <fullName evidence="3">Endolytic transglycosylase MltG</fullName>
    </recommendedName>
</protein>
<evidence type="ECO:0000313" key="2">
    <source>
        <dbReference type="Proteomes" id="UP000018890"/>
    </source>
</evidence>
<evidence type="ECO:0008006" key="3">
    <source>
        <dbReference type="Google" id="ProtNLM"/>
    </source>
</evidence>
<dbReference type="Proteomes" id="UP000018890">
    <property type="component" value="Unassembled WGS sequence"/>
</dbReference>
<comment type="caution">
    <text evidence="1">The sequence shown here is derived from an EMBL/GenBank/DDBJ whole genome shotgun (WGS) entry which is preliminary data.</text>
</comment>
<name>W4PXD5_9BACI</name>
<proteinExistence type="predicted"/>
<dbReference type="Gene3D" id="3.30.1490.480">
    <property type="entry name" value="Endolytic murein transglycosylase"/>
    <property type="match status" value="1"/>
</dbReference>
<dbReference type="EMBL" id="BAUT01000001">
    <property type="protein sequence ID" value="GAE24392.1"/>
    <property type="molecule type" value="Genomic_DNA"/>
</dbReference>
<dbReference type="RefSeq" id="WP_034741248.1">
    <property type="nucleotide sequence ID" value="NZ_BAUT01000001.1"/>
</dbReference>
<dbReference type="OrthoDB" id="2942983at2"/>
<dbReference type="AlphaFoldDB" id="W4PXD5"/>
<reference evidence="1" key="1">
    <citation type="journal article" date="2014" name="Genome Announc.">
        <title>Draft Genome Sequences of Three Alkaliphilic Bacillus Strains, Bacillus wakoensis JCM 9140T, Bacillus akibai JCM 9157T, and Bacillus hemicellulosilyticus JCM 9152T.</title>
        <authorList>
            <person name="Yuki M."/>
            <person name="Oshima K."/>
            <person name="Suda W."/>
            <person name="Oshida Y."/>
            <person name="Kitamura K."/>
            <person name="Iida T."/>
            <person name="Hattori M."/>
            <person name="Ohkuma M."/>
        </authorList>
    </citation>
    <scope>NUCLEOTIDE SEQUENCE [LARGE SCALE GENOMIC DNA]</scope>
    <source>
        <strain evidence="1">JCM 9140</strain>
    </source>
</reference>
<dbReference type="STRING" id="1236970.JCM9140_310"/>
<gene>
    <name evidence="1" type="ORF">JCM9140_310</name>
</gene>